<keyword evidence="4" id="KW-1185">Reference proteome</keyword>
<name>A0ABC9B412_9POAL</name>
<evidence type="ECO:0000256" key="2">
    <source>
        <dbReference type="ARBA" id="ARBA00023002"/>
    </source>
</evidence>
<dbReference type="AlphaFoldDB" id="A0ABC9B412"/>
<gene>
    <name evidence="3" type="ORF">URODEC1_LOCUS61721</name>
</gene>
<dbReference type="PRINTS" id="PR00080">
    <property type="entry name" value="SDRFAMILY"/>
</dbReference>
<dbReference type="Pfam" id="PF13561">
    <property type="entry name" value="adh_short_C2"/>
    <property type="match status" value="1"/>
</dbReference>
<dbReference type="InterPro" id="IPR002347">
    <property type="entry name" value="SDR_fam"/>
</dbReference>
<reference evidence="4" key="1">
    <citation type="submission" date="2024-06" db="EMBL/GenBank/DDBJ databases">
        <authorList>
            <person name="Ryan C."/>
        </authorList>
    </citation>
    <scope>NUCLEOTIDE SEQUENCE [LARGE SCALE GENOMIC DNA]</scope>
</reference>
<dbReference type="Gene3D" id="3.40.50.720">
    <property type="entry name" value="NAD(P)-binding Rossmann-like Domain"/>
    <property type="match status" value="1"/>
</dbReference>
<dbReference type="InterPro" id="IPR020904">
    <property type="entry name" value="Sc_DH/Rdtase_CS"/>
</dbReference>
<accession>A0ABC9B412</accession>
<evidence type="ECO:0000313" key="3">
    <source>
        <dbReference type="EMBL" id="CAL4993936.1"/>
    </source>
</evidence>
<dbReference type="PANTHER" id="PTHR42898:SF6">
    <property type="entry name" value="NADP-DEPENDENT MANNITOL DEHYDROGENASE"/>
    <property type="match status" value="1"/>
</dbReference>
<dbReference type="InterPro" id="IPR036291">
    <property type="entry name" value="NAD(P)-bd_dom_sf"/>
</dbReference>
<evidence type="ECO:0000313" key="4">
    <source>
        <dbReference type="Proteomes" id="UP001497457"/>
    </source>
</evidence>
<dbReference type="Proteomes" id="UP001497457">
    <property type="component" value="Chromosome 24b"/>
</dbReference>
<dbReference type="GO" id="GO:0016491">
    <property type="term" value="F:oxidoreductase activity"/>
    <property type="evidence" value="ECO:0007669"/>
    <property type="project" value="UniProtKB-KW"/>
</dbReference>
<evidence type="ECO:0000256" key="1">
    <source>
        <dbReference type="ARBA" id="ARBA00022857"/>
    </source>
</evidence>
<organism evidence="3 4">
    <name type="scientific">Urochloa decumbens</name>
    <dbReference type="NCBI Taxonomy" id="240449"/>
    <lineage>
        <taxon>Eukaryota</taxon>
        <taxon>Viridiplantae</taxon>
        <taxon>Streptophyta</taxon>
        <taxon>Embryophyta</taxon>
        <taxon>Tracheophyta</taxon>
        <taxon>Spermatophyta</taxon>
        <taxon>Magnoliopsida</taxon>
        <taxon>Liliopsida</taxon>
        <taxon>Poales</taxon>
        <taxon>Poaceae</taxon>
        <taxon>PACMAD clade</taxon>
        <taxon>Panicoideae</taxon>
        <taxon>Panicodae</taxon>
        <taxon>Paniceae</taxon>
        <taxon>Melinidinae</taxon>
        <taxon>Urochloa</taxon>
    </lineage>
</organism>
<dbReference type="InterPro" id="IPR045000">
    <property type="entry name" value="TR"/>
</dbReference>
<keyword evidence="2" id="KW-0560">Oxidoreductase</keyword>
<dbReference type="SUPFAM" id="SSF51735">
    <property type="entry name" value="NAD(P)-binding Rossmann-fold domains"/>
    <property type="match status" value="1"/>
</dbReference>
<dbReference type="PANTHER" id="PTHR42898">
    <property type="entry name" value="TROPINONE REDUCTASE"/>
    <property type="match status" value="1"/>
</dbReference>
<reference evidence="3 4" key="2">
    <citation type="submission" date="2024-10" db="EMBL/GenBank/DDBJ databases">
        <authorList>
            <person name="Ryan C."/>
        </authorList>
    </citation>
    <scope>NUCLEOTIDE SEQUENCE [LARGE SCALE GENOMIC DNA]</scope>
</reference>
<dbReference type="PROSITE" id="PS00061">
    <property type="entry name" value="ADH_SHORT"/>
    <property type="match status" value="1"/>
</dbReference>
<protein>
    <submittedName>
        <fullName evidence="3">Uncharacterized protein</fullName>
    </submittedName>
</protein>
<sequence>MMSVASAVPTNHAGLPANKNISLTYKMISKTYKSPGEKVREPGRWSLQGKTALVTGGTRGIGRSVVEELVALGATVYTCSWEEEELGQCLKEREARGVPVTGSICDISVQDQRERLIRDVTSRFGGKLDILVNNAGIAIRKSAMEHSTEEYSVLMATNLESAYHLCLLAHPLLKASGSGSIVFISSIAGVVALFSGPIYGMTKASLNQLAKNLACEWAKDNIRINSVAPGYISTSLTEQMFSNKELKDNIVRRTPVGRVGEPEDISSMVAFLCMPGSAYITGQTIMVDGGMTINGFYPK</sequence>
<keyword evidence="1" id="KW-0521">NADP</keyword>
<proteinExistence type="predicted"/>
<dbReference type="PRINTS" id="PR00081">
    <property type="entry name" value="GDHRDH"/>
</dbReference>
<dbReference type="EMBL" id="OZ075134">
    <property type="protein sequence ID" value="CAL4993936.1"/>
    <property type="molecule type" value="Genomic_DNA"/>
</dbReference>
<dbReference type="FunFam" id="3.40.50.720:FF:000084">
    <property type="entry name" value="Short-chain dehydrogenase reductase"/>
    <property type="match status" value="1"/>
</dbReference>